<gene>
    <name evidence="5" type="ORF">Vqi01_54710</name>
</gene>
<dbReference type="Pfam" id="PF00392">
    <property type="entry name" value="GntR"/>
    <property type="match status" value="1"/>
</dbReference>
<keyword evidence="2" id="KW-0238">DNA-binding</keyword>
<evidence type="ECO:0000256" key="2">
    <source>
        <dbReference type="ARBA" id="ARBA00023125"/>
    </source>
</evidence>
<protein>
    <submittedName>
        <fullName evidence="5">GntR family transcriptional regulator</fullName>
    </submittedName>
</protein>
<accession>A0ABQ4JL73</accession>
<dbReference type="PANTHER" id="PTHR43537">
    <property type="entry name" value="TRANSCRIPTIONAL REGULATOR, GNTR FAMILY"/>
    <property type="match status" value="1"/>
</dbReference>
<dbReference type="CDD" id="cd07377">
    <property type="entry name" value="WHTH_GntR"/>
    <property type="match status" value="1"/>
</dbReference>
<dbReference type="SUPFAM" id="SSF46785">
    <property type="entry name" value="Winged helix' DNA-binding domain"/>
    <property type="match status" value="1"/>
</dbReference>
<evidence type="ECO:0000313" key="5">
    <source>
        <dbReference type="EMBL" id="GIJ30309.1"/>
    </source>
</evidence>
<dbReference type="Pfam" id="PF07729">
    <property type="entry name" value="FCD"/>
    <property type="match status" value="1"/>
</dbReference>
<keyword evidence="1" id="KW-0805">Transcription regulation</keyword>
<sequence>MSSDRQIKRIEPVRRLKVADSVAAQLERLITEGEYEPGDKLPSERVLSEQFGVGRSSMREALRMVEAGGLLRTDHGVGVFVVSKTKRRQGLADMLLIDDYTIPDLFEVRLSLERDAAGLAAQRITPAAAAELRDLIERSADPALSDAEFIELDGELHKAIAKATNNLLLLRLAESLQPLFTIYSHRVIALPGRRAIAHEGHCRIVDAVIGRRVRDAKAAAVNHIREVEANIVQRLQDGSG</sequence>
<evidence type="ECO:0000313" key="6">
    <source>
        <dbReference type="Proteomes" id="UP000653076"/>
    </source>
</evidence>
<evidence type="ECO:0000256" key="3">
    <source>
        <dbReference type="ARBA" id="ARBA00023163"/>
    </source>
</evidence>
<dbReference type="PRINTS" id="PR00035">
    <property type="entry name" value="HTHGNTR"/>
</dbReference>
<dbReference type="InterPro" id="IPR036388">
    <property type="entry name" value="WH-like_DNA-bd_sf"/>
</dbReference>
<dbReference type="InterPro" id="IPR000524">
    <property type="entry name" value="Tscrpt_reg_HTH_GntR"/>
</dbReference>
<feature type="domain" description="HTH gntR-type" evidence="4">
    <location>
        <begin position="16"/>
        <end position="84"/>
    </location>
</feature>
<dbReference type="Gene3D" id="1.10.10.10">
    <property type="entry name" value="Winged helix-like DNA-binding domain superfamily/Winged helix DNA-binding domain"/>
    <property type="match status" value="1"/>
</dbReference>
<dbReference type="SUPFAM" id="SSF48008">
    <property type="entry name" value="GntR ligand-binding domain-like"/>
    <property type="match status" value="1"/>
</dbReference>
<dbReference type="EMBL" id="BOPC01000105">
    <property type="protein sequence ID" value="GIJ30309.1"/>
    <property type="molecule type" value="Genomic_DNA"/>
</dbReference>
<name>A0ABQ4JL73_9ACTN</name>
<keyword evidence="3" id="KW-0804">Transcription</keyword>
<organism evidence="5 6">
    <name type="scientific">Micromonospora qiuiae</name>
    <dbReference type="NCBI Taxonomy" id="502268"/>
    <lineage>
        <taxon>Bacteria</taxon>
        <taxon>Bacillati</taxon>
        <taxon>Actinomycetota</taxon>
        <taxon>Actinomycetes</taxon>
        <taxon>Micromonosporales</taxon>
        <taxon>Micromonosporaceae</taxon>
        <taxon>Micromonospora</taxon>
    </lineage>
</organism>
<keyword evidence="6" id="KW-1185">Reference proteome</keyword>
<dbReference type="Gene3D" id="1.20.120.530">
    <property type="entry name" value="GntR ligand-binding domain-like"/>
    <property type="match status" value="1"/>
</dbReference>
<dbReference type="SMART" id="SM00345">
    <property type="entry name" value="HTH_GNTR"/>
    <property type="match status" value="1"/>
</dbReference>
<dbReference type="InterPro" id="IPR036390">
    <property type="entry name" value="WH_DNA-bd_sf"/>
</dbReference>
<evidence type="ECO:0000256" key="1">
    <source>
        <dbReference type="ARBA" id="ARBA00023015"/>
    </source>
</evidence>
<dbReference type="InterPro" id="IPR011711">
    <property type="entry name" value="GntR_C"/>
</dbReference>
<evidence type="ECO:0000259" key="4">
    <source>
        <dbReference type="PROSITE" id="PS50949"/>
    </source>
</evidence>
<dbReference type="SMART" id="SM00895">
    <property type="entry name" value="FCD"/>
    <property type="match status" value="1"/>
</dbReference>
<dbReference type="RefSeq" id="WP_204038014.1">
    <property type="nucleotide sequence ID" value="NZ_BOPC01000105.1"/>
</dbReference>
<dbReference type="PROSITE" id="PS50949">
    <property type="entry name" value="HTH_GNTR"/>
    <property type="match status" value="1"/>
</dbReference>
<comment type="caution">
    <text evidence="5">The sequence shown here is derived from an EMBL/GenBank/DDBJ whole genome shotgun (WGS) entry which is preliminary data.</text>
</comment>
<dbReference type="PANTHER" id="PTHR43537:SF5">
    <property type="entry name" value="UXU OPERON TRANSCRIPTIONAL REGULATOR"/>
    <property type="match status" value="1"/>
</dbReference>
<proteinExistence type="predicted"/>
<dbReference type="InterPro" id="IPR008920">
    <property type="entry name" value="TF_FadR/GntR_C"/>
</dbReference>
<reference evidence="5 6" key="1">
    <citation type="submission" date="2021-01" db="EMBL/GenBank/DDBJ databases">
        <title>Whole genome shotgun sequence of Verrucosispora qiuiae NBRC 106684.</title>
        <authorList>
            <person name="Komaki H."/>
            <person name="Tamura T."/>
        </authorList>
    </citation>
    <scope>NUCLEOTIDE SEQUENCE [LARGE SCALE GENOMIC DNA]</scope>
    <source>
        <strain evidence="5 6">NBRC 106684</strain>
    </source>
</reference>
<dbReference type="Proteomes" id="UP000653076">
    <property type="component" value="Unassembled WGS sequence"/>
</dbReference>